<protein>
    <submittedName>
        <fullName evidence="1">Uncharacterized protein</fullName>
    </submittedName>
</protein>
<dbReference type="EMBL" id="JARIHO010000115">
    <property type="protein sequence ID" value="KAJ7302550.1"/>
    <property type="molecule type" value="Genomic_DNA"/>
</dbReference>
<dbReference type="Proteomes" id="UP001218218">
    <property type="component" value="Unassembled WGS sequence"/>
</dbReference>
<organism evidence="1 2">
    <name type="scientific">Mycena albidolilacea</name>
    <dbReference type="NCBI Taxonomy" id="1033008"/>
    <lineage>
        <taxon>Eukaryota</taxon>
        <taxon>Fungi</taxon>
        <taxon>Dikarya</taxon>
        <taxon>Basidiomycota</taxon>
        <taxon>Agaricomycotina</taxon>
        <taxon>Agaricomycetes</taxon>
        <taxon>Agaricomycetidae</taxon>
        <taxon>Agaricales</taxon>
        <taxon>Marasmiineae</taxon>
        <taxon>Mycenaceae</taxon>
        <taxon>Mycena</taxon>
    </lineage>
</organism>
<proteinExistence type="predicted"/>
<gene>
    <name evidence="1" type="ORF">DFH08DRAFT_905194</name>
</gene>
<dbReference type="AlphaFoldDB" id="A0AAD6YZX5"/>
<sequence length="91" mass="10062">MSTRSPRWTRRRWWRALYPSLGASSPMAPGTSSSARGNTLRTLSGTMLLNSHALLTACGQLEGIYLGSGSGFAWRSGGRFIYYFFSFILCT</sequence>
<evidence type="ECO:0000313" key="2">
    <source>
        <dbReference type="Proteomes" id="UP001218218"/>
    </source>
</evidence>
<name>A0AAD6YZX5_9AGAR</name>
<keyword evidence="2" id="KW-1185">Reference proteome</keyword>
<accession>A0AAD6YZX5</accession>
<comment type="caution">
    <text evidence="1">The sequence shown here is derived from an EMBL/GenBank/DDBJ whole genome shotgun (WGS) entry which is preliminary data.</text>
</comment>
<evidence type="ECO:0000313" key="1">
    <source>
        <dbReference type="EMBL" id="KAJ7302550.1"/>
    </source>
</evidence>
<reference evidence="1" key="1">
    <citation type="submission" date="2023-03" db="EMBL/GenBank/DDBJ databases">
        <title>Massive genome expansion in bonnet fungi (Mycena s.s.) driven by repeated elements and novel gene families across ecological guilds.</title>
        <authorList>
            <consortium name="Lawrence Berkeley National Laboratory"/>
            <person name="Harder C.B."/>
            <person name="Miyauchi S."/>
            <person name="Viragh M."/>
            <person name="Kuo A."/>
            <person name="Thoen E."/>
            <person name="Andreopoulos B."/>
            <person name="Lu D."/>
            <person name="Skrede I."/>
            <person name="Drula E."/>
            <person name="Henrissat B."/>
            <person name="Morin E."/>
            <person name="Kohler A."/>
            <person name="Barry K."/>
            <person name="LaButti K."/>
            <person name="Morin E."/>
            <person name="Salamov A."/>
            <person name="Lipzen A."/>
            <person name="Mereny Z."/>
            <person name="Hegedus B."/>
            <person name="Baldrian P."/>
            <person name="Stursova M."/>
            <person name="Weitz H."/>
            <person name="Taylor A."/>
            <person name="Grigoriev I.V."/>
            <person name="Nagy L.G."/>
            <person name="Martin F."/>
            <person name="Kauserud H."/>
        </authorList>
    </citation>
    <scope>NUCLEOTIDE SEQUENCE</scope>
    <source>
        <strain evidence="1">CBHHK002</strain>
    </source>
</reference>